<dbReference type="InterPro" id="IPR036397">
    <property type="entry name" value="RNaseH_sf"/>
</dbReference>
<gene>
    <name evidence="5" type="ORF">DLJ74_12830</name>
</gene>
<dbReference type="InterPro" id="IPR012337">
    <property type="entry name" value="RNaseH-like_sf"/>
</dbReference>
<dbReference type="GO" id="GO:0003676">
    <property type="term" value="F:nucleic acid binding"/>
    <property type="evidence" value="ECO:0007669"/>
    <property type="project" value="InterPro"/>
</dbReference>
<sequence>MVMNQMLQFLKQIYGNQVTSMSSETDPNKIAYIRSLQRELKKKDVLNLPIYELPMVVFDLETTGFSPYHGDRILSIGAIRMVGPRVLTDQLFYKTVNHEWPLSKEIEALTGITAFELKKAAPLVTVLRQFYQFVKSDTLVAHHSSHEKQFMKHASWTELKTSFQHRILDTTFLTKVVANGCNYVSLDDWCNHYGIDIGIRHHALYDAVATARIWSACIRQVEAMGFQSLKEVYAHIARQS</sequence>
<dbReference type="Pfam" id="PF00929">
    <property type="entry name" value="RNase_T"/>
    <property type="match status" value="1"/>
</dbReference>
<keyword evidence="3" id="KW-0269">Exonuclease</keyword>
<dbReference type="FunFam" id="3.30.420.10:FF:000045">
    <property type="entry name" value="3'-5' exonuclease DinG"/>
    <property type="match status" value="1"/>
</dbReference>
<keyword evidence="2" id="KW-0378">Hydrolase</keyword>
<proteinExistence type="predicted"/>
<evidence type="ECO:0000313" key="6">
    <source>
        <dbReference type="Proteomes" id="UP000245624"/>
    </source>
</evidence>
<dbReference type="Proteomes" id="UP000245624">
    <property type="component" value="Unassembled WGS sequence"/>
</dbReference>
<evidence type="ECO:0000256" key="1">
    <source>
        <dbReference type="ARBA" id="ARBA00022722"/>
    </source>
</evidence>
<feature type="domain" description="Exonuclease" evidence="4">
    <location>
        <begin position="54"/>
        <end position="223"/>
    </location>
</feature>
<dbReference type="GO" id="GO:0005829">
    <property type="term" value="C:cytosol"/>
    <property type="evidence" value="ECO:0007669"/>
    <property type="project" value="TreeGrafter"/>
</dbReference>
<dbReference type="AlphaFoldDB" id="A0A317KWV3"/>
<dbReference type="RefSeq" id="WP_109984771.1">
    <property type="nucleotide sequence ID" value="NZ_QGTD01000011.1"/>
</dbReference>
<dbReference type="PANTHER" id="PTHR30231:SF4">
    <property type="entry name" value="PROTEIN NEN2"/>
    <property type="match status" value="1"/>
</dbReference>
<name>A0A317KWV3_9BACI</name>
<evidence type="ECO:0000313" key="5">
    <source>
        <dbReference type="EMBL" id="PWU67981.1"/>
    </source>
</evidence>
<dbReference type="Gene3D" id="3.30.420.10">
    <property type="entry name" value="Ribonuclease H-like superfamily/Ribonuclease H"/>
    <property type="match status" value="1"/>
</dbReference>
<organism evidence="5 6">
    <name type="scientific">Gracilibacillus dipsosauri</name>
    <dbReference type="NCBI Taxonomy" id="178340"/>
    <lineage>
        <taxon>Bacteria</taxon>
        <taxon>Bacillati</taxon>
        <taxon>Bacillota</taxon>
        <taxon>Bacilli</taxon>
        <taxon>Bacillales</taxon>
        <taxon>Bacillaceae</taxon>
        <taxon>Gracilibacillus</taxon>
    </lineage>
</organism>
<dbReference type="GO" id="GO:0008408">
    <property type="term" value="F:3'-5' exonuclease activity"/>
    <property type="evidence" value="ECO:0007669"/>
    <property type="project" value="TreeGrafter"/>
</dbReference>
<protein>
    <submittedName>
        <fullName evidence="5">DNA polymerase III subunit epsilon</fullName>
    </submittedName>
</protein>
<dbReference type="OrthoDB" id="9804290at2"/>
<dbReference type="CDD" id="cd06127">
    <property type="entry name" value="DEDDh"/>
    <property type="match status" value="1"/>
</dbReference>
<keyword evidence="6" id="KW-1185">Reference proteome</keyword>
<evidence type="ECO:0000256" key="2">
    <source>
        <dbReference type="ARBA" id="ARBA00022801"/>
    </source>
</evidence>
<dbReference type="SUPFAM" id="SSF53098">
    <property type="entry name" value="Ribonuclease H-like"/>
    <property type="match status" value="1"/>
</dbReference>
<dbReference type="SMART" id="SM00479">
    <property type="entry name" value="EXOIII"/>
    <property type="match status" value="1"/>
</dbReference>
<dbReference type="PANTHER" id="PTHR30231">
    <property type="entry name" value="DNA POLYMERASE III SUBUNIT EPSILON"/>
    <property type="match status" value="1"/>
</dbReference>
<accession>A0A317KWV3</accession>
<dbReference type="InterPro" id="IPR013520">
    <property type="entry name" value="Ribonucl_H"/>
</dbReference>
<evidence type="ECO:0000259" key="4">
    <source>
        <dbReference type="SMART" id="SM00479"/>
    </source>
</evidence>
<comment type="caution">
    <text evidence="5">The sequence shown here is derived from an EMBL/GenBank/DDBJ whole genome shotgun (WGS) entry which is preliminary data.</text>
</comment>
<dbReference type="EMBL" id="QGTD01000011">
    <property type="protein sequence ID" value="PWU67981.1"/>
    <property type="molecule type" value="Genomic_DNA"/>
</dbReference>
<reference evidence="5 6" key="1">
    <citation type="submission" date="2018-05" db="EMBL/GenBank/DDBJ databases">
        <title>Genomic analysis of Gracilibacillus dipsosauri DD1 reveals novel features of a salt-tolerant amylase.</title>
        <authorList>
            <person name="Deutch C.E."/>
            <person name="Yang S."/>
        </authorList>
    </citation>
    <scope>NUCLEOTIDE SEQUENCE [LARGE SCALE GENOMIC DNA]</scope>
    <source>
        <strain evidence="5 6">DD1</strain>
    </source>
</reference>
<evidence type="ECO:0000256" key="3">
    <source>
        <dbReference type="ARBA" id="ARBA00022839"/>
    </source>
</evidence>
<dbReference type="NCBIfam" id="NF005836">
    <property type="entry name" value="PRK07740.1"/>
    <property type="match status" value="1"/>
</dbReference>
<keyword evidence="1" id="KW-0540">Nuclease</keyword>